<keyword evidence="7 9" id="KW-0456">Lyase</keyword>
<evidence type="ECO:0000256" key="2">
    <source>
        <dbReference type="ARBA" id="ARBA00004733"/>
    </source>
</evidence>
<dbReference type="FunFam" id="3.20.20.70:FF:000037">
    <property type="entry name" value="Tryptophan synthase alpha chain"/>
    <property type="match status" value="1"/>
</dbReference>
<gene>
    <name evidence="9" type="primary">trpA</name>
    <name evidence="11" type="ORF">HYG85_20685</name>
</gene>
<reference evidence="11 12" key="1">
    <citation type="submission" date="2020-07" db="EMBL/GenBank/DDBJ databases">
        <title>Vallitalea guaymasensis genome.</title>
        <authorList>
            <person name="Postec A."/>
        </authorList>
    </citation>
    <scope>NUCLEOTIDE SEQUENCE [LARGE SCALE GENOMIC DNA]</scope>
    <source>
        <strain evidence="11 12">Ra1766G1</strain>
    </source>
</reference>
<keyword evidence="12" id="KW-1185">Reference proteome</keyword>
<keyword evidence="4 9" id="KW-0028">Amino-acid biosynthesis</keyword>
<evidence type="ECO:0000256" key="6">
    <source>
        <dbReference type="ARBA" id="ARBA00023141"/>
    </source>
</evidence>
<comment type="similarity">
    <text evidence="9 10">Belongs to the TrpA family.</text>
</comment>
<dbReference type="PANTHER" id="PTHR43406">
    <property type="entry name" value="TRYPTOPHAN SYNTHASE, ALPHA CHAIN"/>
    <property type="match status" value="1"/>
</dbReference>
<dbReference type="InterPro" id="IPR011060">
    <property type="entry name" value="RibuloseP-bd_barrel"/>
</dbReference>
<dbReference type="InterPro" id="IPR013785">
    <property type="entry name" value="Aldolase_TIM"/>
</dbReference>
<dbReference type="UniPathway" id="UPA00035">
    <property type="reaction ID" value="UER00044"/>
</dbReference>
<accession>A0A8J8SDU9</accession>
<evidence type="ECO:0000313" key="12">
    <source>
        <dbReference type="Proteomes" id="UP000677305"/>
    </source>
</evidence>
<proteinExistence type="inferred from homology"/>
<dbReference type="Gene3D" id="3.20.20.70">
    <property type="entry name" value="Aldolase class I"/>
    <property type="match status" value="1"/>
</dbReference>
<dbReference type="SUPFAM" id="SSF51366">
    <property type="entry name" value="Ribulose-phoshate binding barrel"/>
    <property type="match status" value="1"/>
</dbReference>
<dbReference type="EC" id="4.2.1.20" evidence="9"/>
<evidence type="ECO:0000256" key="4">
    <source>
        <dbReference type="ARBA" id="ARBA00022605"/>
    </source>
</evidence>
<dbReference type="InterPro" id="IPR018204">
    <property type="entry name" value="Trp_synthase_alpha_AS"/>
</dbReference>
<evidence type="ECO:0000256" key="3">
    <source>
        <dbReference type="ARBA" id="ARBA00011270"/>
    </source>
</evidence>
<evidence type="ECO:0000313" key="11">
    <source>
        <dbReference type="EMBL" id="QUH31207.1"/>
    </source>
</evidence>
<dbReference type="AlphaFoldDB" id="A0A8J8SDU9"/>
<evidence type="ECO:0000256" key="1">
    <source>
        <dbReference type="ARBA" id="ARBA00003365"/>
    </source>
</evidence>
<keyword evidence="6 9" id="KW-0057">Aromatic amino acid biosynthesis</keyword>
<keyword evidence="5 9" id="KW-0822">Tryptophan biosynthesis</keyword>
<comment type="catalytic activity">
    <reaction evidence="8 9">
        <text>(1S,2R)-1-C-(indol-3-yl)glycerol 3-phosphate + L-serine = D-glyceraldehyde 3-phosphate + L-tryptophan + H2O</text>
        <dbReference type="Rhea" id="RHEA:10532"/>
        <dbReference type="ChEBI" id="CHEBI:15377"/>
        <dbReference type="ChEBI" id="CHEBI:33384"/>
        <dbReference type="ChEBI" id="CHEBI:57912"/>
        <dbReference type="ChEBI" id="CHEBI:58866"/>
        <dbReference type="ChEBI" id="CHEBI:59776"/>
        <dbReference type="EC" id="4.2.1.20"/>
    </reaction>
</comment>
<protein>
    <recommendedName>
        <fullName evidence="9">Tryptophan synthase alpha chain</fullName>
        <ecNumber evidence="9">4.2.1.20</ecNumber>
    </recommendedName>
</protein>
<evidence type="ECO:0000256" key="8">
    <source>
        <dbReference type="ARBA" id="ARBA00049047"/>
    </source>
</evidence>
<organism evidence="11 12">
    <name type="scientific">Vallitalea guaymasensis</name>
    <dbReference type="NCBI Taxonomy" id="1185412"/>
    <lineage>
        <taxon>Bacteria</taxon>
        <taxon>Bacillati</taxon>
        <taxon>Bacillota</taxon>
        <taxon>Clostridia</taxon>
        <taxon>Lachnospirales</taxon>
        <taxon>Vallitaleaceae</taxon>
        <taxon>Vallitalea</taxon>
    </lineage>
</organism>
<feature type="active site" description="Proton acceptor" evidence="9">
    <location>
        <position position="60"/>
    </location>
</feature>
<dbReference type="Pfam" id="PF00290">
    <property type="entry name" value="Trp_syntA"/>
    <property type="match status" value="1"/>
</dbReference>
<evidence type="ECO:0000256" key="9">
    <source>
        <dbReference type="HAMAP-Rule" id="MF_00131"/>
    </source>
</evidence>
<dbReference type="GO" id="GO:0004834">
    <property type="term" value="F:tryptophan synthase activity"/>
    <property type="evidence" value="ECO:0007669"/>
    <property type="project" value="UniProtKB-UniRule"/>
</dbReference>
<dbReference type="EMBL" id="CP058561">
    <property type="protein sequence ID" value="QUH31207.1"/>
    <property type="molecule type" value="Genomic_DNA"/>
</dbReference>
<dbReference type="NCBIfam" id="TIGR00262">
    <property type="entry name" value="trpA"/>
    <property type="match status" value="1"/>
</dbReference>
<comment type="pathway">
    <text evidence="2 9">Amino-acid biosynthesis; L-tryptophan biosynthesis; L-tryptophan from chorismate: step 5/5.</text>
</comment>
<dbReference type="CDD" id="cd04724">
    <property type="entry name" value="Tryptophan_synthase_alpha"/>
    <property type="match status" value="1"/>
</dbReference>
<dbReference type="Proteomes" id="UP000677305">
    <property type="component" value="Chromosome"/>
</dbReference>
<dbReference type="KEGG" id="vgu:HYG85_20685"/>
<evidence type="ECO:0000256" key="5">
    <source>
        <dbReference type="ARBA" id="ARBA00022822"/>
    </source>
</evidence>
<evidence type="ECO:0000256" key="7">
    <source>
        <dbReference type="ARBA" id="ARBA00023239"/>
    </source>
</evidence>
<feature type="active site" description="Proton acceptor" evidence="9">
    <location>
        <position position="49"/>
    </location>
</feature>
<dbReference type="HAMAP" id="MF_00131">
    <property type="entry name" value="Trp_synth_alpha"/>
    <property type="match status" value="1"/>
</dbReference>
<comment type="function">
    <text evidence="1 9">The alpha subunit is responsible for the aldol cleavage of indoleglycerol phosphate to indole and glyceraldehyde 3-phosphate.</text>
</comment>
<dbReference type="PANTHER" id="PTHR43406:SF1">
    <property type="entry name" value="TRYPTOPHAN SYNTHASE ALPHA CHAIN, CHLOROPLASTIC"/>
    <property type="match status" value="1"/>
</dbReference>
<name>A0A8J8SDU9_9FIRM</name>
<dbReference type="RefSeq" id="WP_212691277.1">
    <property type="nucleotide sequence ID" value="NZ_CP058561.1"/>
</dbReference>
<dbReference type="PROSITE" id="PS00167">
    <property type="entry name" value="TRP_SYNTHASE_ALPHA"/>
    <property type="match status" value="1"/>
</dbReference>
<sequence length="257" mass="28658">MNRITKKFQELQSKNKKAFIGYLTAGDPNIEKTEEFVYALEKGGTDIIELGIPFSDPLADGPVIQDAGLRALNAGVTVDKIMDLVKDIRKNTEIPLLFLVYYNTILIYGKEKFIRTCEEIGVDGLIIPDLPLEERDELEKIMDYDKLCLIPLVAPTSKDRIRKIIDGCNGFVYCVSSLGVTGGKSNFYSDIQSYLQDVKENSSLPIAVGFGISCRDDIKRLEDHVDGVIVGSAIVREIKRSKGDVIVLKEYIESLTK</sequence>
<comment type="subunit">
    <text evidence="3 9">Tetramer of two alpha and two beta chains.</text>
</comment>
<dbReference type="GO" id="GO:0005829">
    <property type="term" value="C:cytosol"/>
    <property type="evidence" value="ECO:0007669"/>
    <property type="project" value="TreeGrafter"/>
</dbReference>
<evidence type="ECO:0000256" key="10">
    <source>
        <dbReference type="RuleBase" id="RU003662"/>
    </source>
</evidence>
<dbReference type="InterPro" id="IPR002028">
    <property type="entry name" value="Trp_synthase_suA"/>
</dbReference>